<dbReference type="InterPro" id="IPR010174">
    <property type="entry name" value="Succinyl-DAP_deSuclase_DapE"/>
</dbReference>
<dbReference type="Gene3D" id="3.40.630.10">
    <property type="entry name" value="Zn peptidases"/>
    <property type="match status" value="1"/>
</dbReference>
<evidence type="ECO:0000256" key="3">
    <source>
        <dbReference type="ARBA" id="ARBA00022801"/>
    </source>
</evidence>
<reference evidence="8 9" key="1">
    <citation type="submission" date="2019-03" db="EMBL/GenBank/DDBJ databases">
        <title>Genomic Encyclopedia of Archaeal and Bacterial Type Strains, Phase II (KMG-II): from individual species to whole genera.</title>
        <authorList>
            <person name="Goeker M."/>
        </authorList>
    </citation>
    <scope>NUCLEOTIDE SEQUENCE [LARGE SCALE GENOMIC DNA]</scope>
    <source>
        <strain evidence="8 9">DSM 24425</strain>
    </source>
</reference>
<keyword evidence="9" id="KW-1185">Reference proteome</keyword>
<evidence type="ECO:0000256" key="2">
    <source>
        <dbReference type="ARBA" id="ARBA00022723"/>
    </source>
</evidence>
<feature type="domain" description="Peptidase M20 dimerisation" evidence="7">
    <location>
        <begin position="164"/>
        <end position="265"/>
    </location>
</feature>
<dbReference type="Proteomes" id="UP000295777">
    <property type="component" value="Unassembled WGS sequence"/>
</dbReference>
<dbReference type="Pfam" id="PF01546">
    <property type="entry name" value="Peptidase_M20"/>
    <property type="match status" value="1"/>
</dbReference>
<dbReference type="InterPro" id="IPR001261">
    <property type="entry name" value="ArgE/DapE_CS"/>
</dbReference>
<evidence type="ECO:0000259" key="7">
    <source>
        <dbReference type="Pfam" id="PF07687"/>
    </source>
</evidence>
<dbReference type="EC" id="3.5.1.18" evidence="6"/>
<dbReference type="GO" id="GO:0046872">
    <property type="term" value="F:metal ion binding"/>
    <property type="evidence" value="ECO:0007669"/>
    <property type="project" value="UniProtKB-KW"/>
</dbReference>
<accession>A0A4R1GE71</accession>
<keyword evidence="2" id="KW-0479">Metal-binding</keyword>
<protein>
    <recommendedName>
        <fullName evidence="6">Succinyl-diaminopimelate desuccinylase</fullName>
        <ecNumber evidence="6">3.5.1.18</ecNumber>
    </recommendedName>
</protein>
<dbReference type="NCBIfam" id="TIGR01900">
    <property type="entry name" value="dapE-gram_pos"/>
    <property type="match status" value="1"/>
</dbReference>
<evidence type="ECO:0000256" key="6">
    <source>
        <dbReference type="NCBIfam" id="TIGR01900"/>
    </source>
</evidence>
<dbReference type="InterPro" id="IPR050072">
    <property type="entry name" value="Peptidase_M20A"/>
</dbReference>
<dbReference type="PANTHER" id="PTHR43808">
    <property type="entry name" value="ACETYLORNITHINE DEACETYLASE"/>
    <property type="match status" value="1"/>
</dbReference>
<dbReference type="AlphaFoldDB" id="A0A4R1GE71"/>
<dbReference type="GO" id="GO:0009089">
    <property type="term" value="P:lysine biosynthetic process via diaminopimelate"/>
    <property type="evidence" value="ECO:0007669"/>
    <property type="project" value="UniProtKB-UniRule"/>
</dbReference>
<keyword evidence="5" id="KW-0170">Cobalt</keyword>
<sequence length="353" mass="40340">MPVSLLKKLISIPSVYGNEKEIADFVENFLKEKNPSLTLIRENNTVLAFTDFIPEKKTIALVGHLDTVPGENEYEGQVIEGKLYGLGASDMKAGDAVILKLAEEFSKQSPRFNLFFILYEKEEGPYTENGLQPVFKNYSELLKKIDFAFVLEPTDNVLQVGCLGVIHAWFVFKGKRAHSARPWEGENAIHKGWELLRYLRELKPKKIEVGELSFYEVLNATMVEYSGGRNIIPEEFKVNLNYRFSPFKTTEEAMSDLVDLKEKVKADDVEFTDVSPAARPCIDNPILQEFRERFSIPIQPKQAWTDVAQFSVHGIDAVNFGPGQPHQAHKRNEYVEIKKVEECYRILKEFLKA</sequence>
<dbReference type="RefSeq" id="WP_132525490.1">
    <property type="nucleotide sequence ID" value="NZ_SMFV01000001.1"/>
</dbReference>
<proteinExistence type="predicted"/>
<comment type="cofactor">
    <cofactor evidence="1">
        <name>Zn(2+)</name>
        <dbReference type="ChEBI" id="CHEBI:29105"/>
    </cofactor>
</comment>
<dbReference type="PROSITE" id="PS00758">
    <property type="entry name" value="ARGE_DAPE_CPG2_1"/>
    <property type="match status" value="1"/>
</dbReference>
<comment type="caution">
    <text evidence="8">The sequence shown here is derived from an EMBL/GenBank/DDBJ whole genome shotgun (WGS) entry which is preliminary data.</text>
</comment>
<evidence type="ECO:0000313" key="9">
    <source>
        <dbReference type="Proteomes" id="UP000295777"/>
    </source>
</evidence>
<dbReference type="OrthoDB" id="9792335at2"/>
<name>A0A4R1GE71_9BACT</name>
<dbReference type="SUPFAM" id="SSF53187">
    <property type="entry name" value="Zn-dependent exopeptidases"/>
    <property type="match status" value="1"/>
</dbReference>
<evidence type="ECO:0000256" key="4">
    <source>
        <dbReference type="ARBA" id="ARBA00022833"/>
    </source>
</evidence>
<dbReference type="InterPro" id="IPR036264">
    <property type="entry name" value="Bact_exopeptidase_dim_dom"/>
</dbReference>
<evidence type="ECO:0000313" key="8">
    <source>
        <dbReference type="EMBL" id="TCK06707.1"/>
    </source>
</evidence>
<dbReference type="GO" id="GO:0009014">
    <property type="term" value="F:succinyl-diaminopimelate desuccinylase activity"/>
    <property type="evidence" value="ECO:0007669"/>
    <property type="project" value="UniProtKB-UniRule"/>
</dbReference>
<evidence type="ECO:0000256" key="1">
    <source>
        <dbReference type="ARBA" id="ARBA00001947"/>
    </source>
</evidence>
<dbReference type="InterPro" id="IPR002933">
    <property type="entry name" value="Peptidase_M20"/>
</dbReference>
<evidence type="ECO:0000256" key="5">
    <source>
        <dbReference type="ARBA" id="ARBA00023285"/>
    </source>
</evidence>
<keyword evidence="4" id="KW-0862">Zinc</keyword>
<gene>
    <name evidence="8" type="ORF">CLV27_0517</name>
</gene>
<dbReference type="GO" id="GO:0008777">
    <property type="term" value="F:acetylornithine deacetylase activity"/>
    <property type="evidence" value="ECO:0007669"/>
    <property type="project" value="TreeGrafter"/>
</dbReference>
<dbReference type="GO" id="GO:0006526">
    <property type="term" value="P:L-arginine biosynthetic process"/>
    <property type="evidence" value="ECO:0007669"/>
    <property type="project" value="TreeGrafter"/>
</dbReference>
<dbReference type="PANTHER" id="PTHR43808:SF31">
    <property type="entry name" value="N-ACETYL-L-CITRULLINE DEACETYLASE"/>
    <property type="match status" value="1"/>
</dbReference>
<dbReference type="InterPro" id="IPR011650">
    <property type="entry name" value="Peptidase_M20_dimer"/>
</dbReference>
<keyword evidence="3" id="KW-0378">Hydrolase</keyword>
<dbReference type="EMBL" id="SMFV01000001">
    <property type="protein sequence ID" value="TCK06707.1"/>
    <property type="molecule type" value="Genomic_DNA"/>
</dbReference>
<dbReference type="Gene3D" id="3.30.70.360">
    <property type="match status" value="1"/>
</dbReference>
<dbReference type="SUPFAM" id="SSF55031">
    <property type="entry name" value="Bacterial exopeptidase dimerisation domain"/>
    <property type="match status" value="1"/>
</dbReference>
<organism evidence="8 9">
    <name type="scientific">Phorcysia thermohydrogeniphila</name>
    <dbReference type="NCBI Taxonomy" id="936138"/>
    <lineage>
        <taxon>Bacteria</taxon>
        <taxon>Pseudomonadati</taxon>
        <taxon>Aquificota</taxon>
        <taxon>Aquificia</taxon>
        <taxon>Desulfurobacteriales</taxon>
        <taxon>Desulfurobacteriaceae</taxon>
        <taxon>Phorcysia</taxon>
    </lineage>
</organism>
<dbReference type="Pfam" id="PF07687">
    <property type="entry name" value="M20_dimer"/>
    <property type="match status" value="1"/>
</dbReference>